<protein>
    <submittedName>
        <fullName evidence="2">Uncharacterized protein</fullName>
    </submittedName>
</protein>
<evidence type="ECO:0000313" key="3">
    <source>
        <dbReference type="Proteomes" id="UP000673691"/>
    </source>
</evidence>
<gene>
    <name evidence="2" type="ORF">BJ554DRAFT_5910</name>
</gene>
<dbReference type="Proteomes" id="UP000673691">
    <property type="component" value="Unassembled WGS sequence"/>
</dbReference>
<dbReference type="OrthoDB" id="5407653at2759"/>
<comment type="caution">
    <text evidence="2">The sequence shown here is derived from an EMBL/GenBank/DDBJ whole genome shotgun (WGS) entry which is preliminary data.</text>
</comment>
<dbReference type="PANTHER" id="PTHR47792:SF1">
    <property type="entry name" value="PROTEIN SOK2-RELATED"/>
    <property type="match status" value="1"/>
</dbReference>
<feature type="region of interest" description="Disordered" evidence="1">
    <location>
        <begin position="298"/>
        <end position="333"/>
    </location>
</feature>
<name>A0A8H7ZZH2_9FUNG</name>
<dbReference type="PANTHER" id="PTHR47792">
    <property type="entry name" value="PROTEIN SOK2-RELATED"/>
    <property type="match status" value="1"/>
</dbReference>
<organism evidence="2 3">
    <name type="scientific">Olpidium bornovanus</name>
    <dbReference type="NCBI Taxonomy" id="278681"/>
    <lineage>
        <taxon>Eukaryota</taxon>
        <taxon>Fungi</taxon>
        <taxon>Fungi incertae sedis</taxon>
        <taxon>Olpidiomycota</taxon>
        <taxon>Olpidiomycotina</taxon>
        <taxon>Olpidiomycetes</taxon>
        <taxon>Olpidiales</taxon>
        <taxon>Olpidiaceae</taxon>
        <taxon>Olpidium</taxon>
    </lineage>
</organism>
<evidence type="ECO:0000313" key="2">
    <source>
        <dbReference type="EMBL" id="KAG5461838.1"/>
    </source>
</evidence>
<dbReference type="InterPro" id="IPR029790">
    <property type="entry name" value="EFG1/Phd1/StuA"/>
</dbReference>
<sequence>MSTFPSSSQAGAYEARLAVTSNPFMAEGQNQQPSAGGAAAPLHPSHVLYAHNSLAEAALYETLTPLPSPPLSMLGQPQDDKLTRYRANDGFTPGNGPAAQQRRLPAGTWAADVTTGDVFAGDAVRLAPPHNSPQVFRSAPGTPDVAHSYRGSFLDHRQLPSALQQKANSCFYGWPTPPVENGHLMSWCVDHTGGQPENYPLSVHLAAQLEGTSSRTPFRGPAARQQGGSYLGLYAPSSVTPAQLGIHGVSEQGHYYQPDLQMDGGIAAETIASIAQEQLAHDRYQQTDRTKLHLATGRQQVPQPPDAVQSQQAAACYRPPSGLEHSTPPRPKLTTTFWEEERTTCYQVDAHGVCVARRKGTDPLAFKKGKCVRVGARRSRRGLYFTDEESNPSQTTTW</sequence>
<accession>A0A8H7ZZH2</accession>
<dbReference type="GO" id="GO:0003700">
    <property type="term" value="F:DNA-binding transcription factor activity"/>
    <property type="evidence" value="ECO:0007669"/>
    <property type="project" value="TreeGrafter"/>
</dbReference>
<dbReference type="GO" id="GO:0043565">
    <property type="term" value="F:sequence-specific DNA binding"/>
    <property type="evidence" value="ECO:0007669"/>
    <property type="project" value="TreeGrafter"/>
</dbReference>
<dbReference type="GO" id="GO:0045944">
    <property type="term" value="P:positive regulation of transcription by RNA polymerase II"/>
    <property type="evidence" value="ECO:0007669"/>
    <property type="project" value="TreeGrafter"/>
</dbReference>
<dbReference type="GO" id="GO:0005634">
    <property type="term" value="C:nucleus"/>
    <property type="evidence" value="ECO:0007669"/>
    <property type="project" value="TreeGrafter"/>
</dbReference>
<dbReference type="EMBL" id="JAEFCI010003062">
    <property type="protein sequence ID" value="KAG5461838.1"/>
    <property type="molecule type" value="Genomic_DNA"/>
</dbReference>
<evidence type="ECO:0000256" key="1">
    <source>
        <dbReference type="SAM" id="MobiDB-lite"/>
    </source>
</evidence>
<proteinExistence type="predicted"/>
<reference evidence="2 3" key="1">
    <citation type="journal article" name="Sci. Rep.">
        <title>Genome-scale phylogenetic analyses confirm Olpidium as the closest living zoosporic fungus to the non-flagellated, terrestrial fungi.</title>
        <authorList>
            <person name="Chang Y."/>
            <person name="Rochon D."/>
            <person name="Sekimoto S."/>
            <person name="Wang Y."/>
            <person name="Chovatia M."/>
            <person name="Sandor L."/>
            <person name="Salamov A."/>
            <person name="Grigoriev I.V."/>
            <person name="Stajich J.E."/>
            <person name="Spatafora J.W."/>
        </authorList>
    </citation>
    <scope>NUCLEOTIDE SEQUENCE [LARGE SCALE GENOMIC DNA]</scope>
    <source>
        <strain evidence="2">S191</strain>
    </source>
</reference>
<dbReference type="AlphaFoldDB" id="A0A8H7ZZH2"/>
<keyword evidence="3" id="KW-1185">Reference proteome</keyword>